<dbReference type="AlphaFoldDB" id="A0AAW0QUG8"/>
<evidence type="ECO:0000259" key="1">
    <source>
        <dbReference type="Pfam" id="PF06985"/>
    </source>
</evidence>
<proteinExistence type="predicted"/>
<sequence length="148" mass="17176">MAHLYAYKPLDLSKDAIRLLRLIQDHGHVTEIRCEIFEAFVSDEERLPYEALSYTWGAGLSQSSPTITVDGQRVSVTDNLFNILYYLRQSNIDRILWVDALCINQQDNREKGHQVGQMRHTYEKAEMVLVWLGTGSREINELMVMQFP</sequence>
<organism evidence="2 3">
    <name type="scientific">Apiospora kogelbergensis</name>
    <dbReference type="NCBI Taxonomy" id="1337665"/>
    <lineage>
        <taxon>Eukaryota</taxon>
        <taxon>Fungi</taxon>
        <taxon>Dikarya</taxon>
        <taxon>Ascomycota</taxon>
        <taxon>Pezizomycotina</taxon>
        <taxon>Sordariomycetes</taxon>
        <taxon>Xylariomycetidae</taxon>
        <taxon>Amphisphaeriales</taxon>
        <taxon>Apiosporaceae</taxon>
        <taxon>Apiospora</taxon>
    </lineage>
</organism>
<dbReference type="EMBL" id="JAQQWP010000007">
    <property type="protein sequence ID" value="KAK8109796.1"/>
    <property type="molecule type" value="Genomic_DNA"/>
</dbReference>
<feature type="domain" description="Heterokaryon incompatibility" evidence="1">
    <location>
        <begin position="49"/>
        <end position="139"/>
    </location>
</feature>
<accession>A0AAW0QUG8</accession>
<evidence type="ECO:0000313" key="2">
    <source>
        <dbReference type="EMBL" id="KAK8109796.1"/>
    </source>
</evidence>
<keyword evidence="3" id="KW-1185">Reference proteome</keyword>
<dbReference type="Proteomes" id="UP001392437">
    <property type="component" value="Unassembled WGS sequence"/>
</dbReference>
<evidence type="ECO:0000313" key="3">
    <source>
        <dbReference type="Proteomes" id="UP001392437"/>
    </source>
</evidence>
<dbReference type="InterPro" id="IPR010730">
    <property type="entry name" value="HET"/>
</dbReference>
<protein>
    <recommendedName>
        <fullName evidence="1">Heterokaryon incompatibility domain-containing protein</fullName>
    </recommendedName>
</protein>
<dbReference type="PANTHER" id="PTHR24148:SF78">
    <property type="entry name" value="HETEROKARYON INCOMPATIBILITY DOMAIN-CONTAINING PROTEIN"/>
    <property type="match status" value="1"/>
</dbReference>
<dbReference type="Pfam" id="PF06985">
    <property type="entry name" value="HET"/>
    <property type="match status" value="1"/>
</dbReference>
<name>A0AAW0QUG8_9PEZI</name>
<dbReference type="InterPro" id="IPR052895">
    <property type="entry name" value="HetReg/Transcr_Mod"/>
</dbReference>
<comment type="caution">
    <text evidence="2">The sequence shown here is derived from an EMBL/GenBank/DDBJ whole genome shotgun (WGS) entry which is preliminary data.</text>
</comment>
<reference evidence="2 3" key="1">
    <citation type="submission" date="2023-01" db="EMBL/GenBank/DDBJ databases">
        <title>Analysis of 21 Apiospora genomes using comparative genomics revels a genus with tremendous synthesis potential of carbohydrate active enzymes and secondary metabolites.</title>
        <authorList>
            <person name="Sorensen T."/>
        </authorList>
    </citation>
    <scope>NUCLEOTIDE SEQUENCE [LARGE SCALE GENOMIC DNA]</scope>
    <source>
        <strain evidence="2 3">CBS 117206</strain>
    </source>
</reference>
<dbReference type="PANTHER" id="PTHR24148">
    <property type="entry name" value="ANKYRIN REPEAT DOMAIN-CONTAINING PROTEIN 39 HOMOLOG-RELATED"/>
    <property type="match status" value="1"/>
</dbReference>
<gene>
    <name evidence="2" type="ORF">PG999_007933</name>
</gene>